<dbReference type="PROSITE" id="PS50894">
    <property type="entry name" value="HPT"/>
    <property type="match status" value="1"/>
</dbReference>
<evidence type="ECO:0000256" key="1">
    <source>
        <dbReference type="ARBA" id="ARBA00023012"/>
    </source>
</evidence>
<evidence type="ECO:0000313" key="5">
    <source>
        <dbReference type="Proteomes" id="UP000051870"/>
    </source>
</evidence>
<dbReference type="GeneID" id="83882332"/>
<keyword evidence="2" id="KW-0597">Phosphoprotein</keyword>
<gene>
    <name evidence="4" type="ORF">PH7735_03354</name>
</gene>
<evidence type="ECO:0000256" key="2">
    <source>
        <dbReference type="PROSITE-ProRule" id="PRU00110"/>
    </source>
</evidence>
<proteinExistence type="predicted"/>
<dbReference type="SUPFAM" id="SSF47226">
    <property type="entry name" value="Histidine-containing phosphotransfer domain, HPT domain"/>
    <property type="match status" value="1"/>
</dbReference>
<feature type="domain" description="HPt" evidence="3">
    <location>
        <begin position="11"/>
        <end position="106"/>
    </location>
</feature>
<reference evidence="5" key="1">
    <citation type="submission" date="2015-09" db="EMBL/GenBank/DDBJ databases">
        <authorList>
            <person name="Rodrigo-Torres Lidia"/>
            <person name="Arahal R.David."/>
        </authorList>
    </citation>
    <scope>NUCLEOTIDE SEQUENCE [LARGE SCALE GENOMIC DNA]</scope>
    <source>
        <strain evidence="5">CECT 7735</strain>
    </source>
</reference>
<feature type="modified residue" description="Phosphohistidine" evidence="2">
    <location>
        <position position="51"/>
    </location>
</feature>
<dbReference type="GO" id="GO:0004672">
    <property type="term" value="F:protein kinase activity"/>
    <property type="evidence" value="ECO:0007669"/>
    <property type="project" value="UniProtKB-ARBA"/>
</dbReference>
<keyword evidence="1" id="KW-0902">Two-component regulatory system</keyword>
<dbReference type="STRING" id="1715693.PH7735_03354"/>
<dbReference type="RefSeq" id="WP_058312520.1">
    <property type="nucleotide sequence ID" value="NZ_CANLZE010000004.1"/>
</dbReference>
<sequence length="106" mass="11811">MIDWTRVTELQNEFGKSDFDEIVEIFLEEVEQLIKKLGDDADRSNLRNDLHFLKGSALNLGFSNLAILCQAGETEASQGQADSVDLSAIIQSYNKSKKVFQDGLVS</sequence>
<dbReference type="EMBL" id="CYTW01000004">
    <property type="protein sequence ID" value="CUK09293.1"/>
    <property type="molecule type" value="Genomic_DNA"/>
</dbReference>
<evidence type="ECO:0000259" key="3">
    <source>
        <dbReference type="PROSITE" id="PS50894"/>
    </source>
</evidence>
<dbReference type="Gene3D" id="1.20.120.160">
    <property type="entry name" value="HPT domain"/>
    <property type="match status" value="1"/>
</dbReference>
<organism evidence="4 5">
    <name type="scientific">Shimia thalassica</name>
    <dbReference type="NCBI Taxonomy" id="1715693"/>
    <lineage>
        <taxon>Bacteria</taxon>
        <taxon>Pseudomonadati</taxon>
        <taxon>Pseudomonadota</taxon>
        <taxon>Alphaproteobacteria</taxon>
        <taxon>Rhodobacterales</taxon>
        <taxon>Roseobacteraceae</taxon>
    </lineage>
</organism>
<dbReference type="InterPro" id="IPR036641">
    <property type="entry name" value="HPT_dom_sf"/>
</dbReference>
<keyword evidence="5" id="KW-1185">Reference proteome</keyword>
<name>A0A0P1IEZ8_9RHOB</name>
<dbReference type="GO" id="GO:0000160">
    <property type="term" value="P:phosphorelay signal transduction system"/>
    <property type="evidence" value="ECO:0007669"/>
    <property type="project" value="UniProtKB-KW"/>
</dbReference>
<protein>
    <submittedName>
        <fullName evidence="4">TMAO reductase sytem sensor TorS</fullName>
    </submittedName>
</protein>
<dbReference type="InterPro" id="IPR008207">
    <property type="entry name" value="Sig_transdc_His_kin_Hpt_dom"/>
</dbReference>
<dbReference type="CDD" id="cd00088">
    <property type="entry name" value="HPT"/>
    <property type="match status" value="1"/>
</dbReference>
<dbReference type="Proteomes" id="UP000051870">
    <property type="component" value="Unassembled WGS sequence"/>
</dbReference>
<evidence type="ECO:0000313" key="4">
    <source>
        <dbReference type="EMBL" id="CUK09293.1"/>
    </source>
</evidence>
<dbReference type="AlphaFoldDB" id="A0A0P1IEZ8"/>
<accession>A0A0P1IEZ8</accession>
<dbReference type="Pfam" id="PF01627">
    <property type="entry name" value="Hpt"/>
    <property type="match status" value="1"/>
</dbReference>